<proteinExistence type="predicted"/>
<feature type="compositionally biased region" description="Basic and acidic residues" evidence="1">
    <location>
        <begin position="49"/>
        <end position="78"/>
    </location>
</feature>
<sequence>MDESDLRATLGVKHRGHRRKMLAAAWRLKDKAGREEEEAEKRRKRRRKTGEVRGQRANGEEKSEKSSAKKKSSAEDAKTSAARRGGGVDPSLASWKAAAPASRAAQIMGVTNCPRLRMLRDVTVGDGSLANLAGLYSRPPRTRDDDDDDANIAGSDDPSASPSPSPSPSPRLNLPLLGLWFLCPGFIVALRAHELWGLSSFPGVFGAVLGFALVAMFAQGNLDIARRWERGTHLETRWARNRVGVAGARLRAIAMARNAAVLATTRTIYPGLARALMLEALTLATFSAPKVVGVRSISHWSPYDRVRVVNADP</sequence>
<keyword evidence="2" id="KW-0472">Membrane</keyword>
<keyword evidence="2" id="KW-1133">Transmembrane helix</keyword>
<dbReference type="GeneID" id="9689793"/>
<keyword evidence="4" id="KW-1185">Reference proteome</keyword>
<keyword evidence="2" id="KW-0812">Transmembrane</keyword>
<accession>C1N8X3</accession>
<reference evidence="3 4" key="1">
    <citation type="journal article" date="2009" name="Science">
        <title>Green evolution and dynamic adaptations revealed by genomes of the marine picoeukaryotes Micromonas.</title>
        <authorList>
            <person name="Worden A.Z."/>
            <person name="Lee J.H."/>
            <person name="Mock T."/>
            <person name="Rouze P."/>
            <person name="Simmons M.P."/>
            <person name="Aerts A.L."/>
            <person name="Allen A.E."/>
            <person name="Cuvelier M.L."/>
            <person name="Derelle E."/>
            <person name="Everett M.V."/>
            <person name="Foulon E."/>
            <person name="Grimwood J."/>
            <person name="Gundlach H."/>
            <person name="Henrissat B."/>
            <person name="Napoli C."/>
            <person name="McDonald S.M."/>
            <person name="Parker M.S."/>
            <person name="Rombauts S."/>
            <person name="Salamov A."/>
            <person name="Von Dassow P."/>
            <person name="Badger J.H."/>
            <person name="Coutinho P.M."/>
            <person name="Demir E."/>
            <person name="Dubchak I."/>
            <person name="Gentemann C."/>
            <person name="Eikrem W."/>
            <person name="Gready J.E."/>
            <person name="John U."/>
            <person name="Lanier W."/>
            <person name="Lindquist E.A."/>
            <person name="Lucas S."/>
            <person name="Mayer K.F."/>
            <person name="Moreau H."/>
            <person name="Not F."/>
            <person name="Otillar R."/>
            <person name="Panaud O."/>
            <person name="Pangilinan J."/>
            <person name="Paulsen I."/>
            <person name="Piegu B."/>
            <person name="Poliakov A."/>
            <person name="Robbens S."/>
            <person name="Schmutz J."/>
            <person name="Toulza E."/>
            <person name="Wyss T."/>
            <person name="Zelensky A."/>
            <person name="Zhou K."/>
            <person name="Armbrust E.V."/>
            <person name="Bhattacharya D."/>
            <person name="Goodenough U.W."/>
            <person name="Van de Peer Y."/>
            <person name="Grigoriev I.V."/>
        </authorList>
    </citation>
    <scope>NUCLEOTIDE SEQUENCE [LARGE SCALE GENOMIC DNA]</scope>
    <source>
        <strain evidence="3 4">CCMP1545</strain>
    </source>
</reference>
<feature type="transmembrane region" description="Helical" evidence="2">
    <location>
        <begin position="196"/>
        <end position="218"/>
    </location>
</feature>
<evidence type="ECO:0000256" key="1">
    <source>
        <dbReference type="SAM" id="MobiDB-lite"/>
    </source>
</evidence>
<dbReference type="Proteomes" id="UP000001876">
    <property type="component" value="Unassembled WGS sequence"/>
</dbReference>
<dbReference type="AlphaFoldDB" id="C1N8X3"/>
<dbReference type="RefSeq" id="XP_003064352.1">
    <property type="nucleotide sequence ID" value="XM_003064306.1"/>
</dbReference>
<feature type="region of interest" description="Disordered" evidence="1">
    <location>
        <begin position="1"/>
        <end position="20"/>
    </location>
</feature>
<feature type="region of interest" description="Disordered" evidence="1">
    <location>
        <begin position="25"/>
        <end position="91"/>
    </location>
</feature>
<dbReference type="EMBL" id="GG663751">
    <property type="protein sequence ID" value="EEH51257.1"/>
    <property type="molecule type" value="Genomic_DNA"/>
</dbReference>
<dbReference type="KEGG" id="mpp:MICPUCDRAFT_66507"/>
<feature type="region of interest" description="Disordered" evidence="1">
    <location>
        <begin position="133"/>
        <end position="169"/>
    </location>
</feature>
<evidence type="ECO:0000313" key="4">
    <source>
        <dbReference type="Proteomes" id="UP000001876"/>
    </source>
</evidence>
<gene>
    <name evidence="3" type="ORF">MICPUCDRAFT_66507</name>
</gene>
<evidence type="ECO:0000256" key="2">
    <source>
        <dbReference type="SAM" id="Phobius"/>
    </source>
</evidence>
<protein>
    <submittedName>
        <fullName evidence="3">Predicted protein</fullName>
    </submittedName>
</protein>
<name>C1N8X3_MICPC</name>
<evidence type="ECO:0000313" key="3">
    <source>
        <dbReference type="EMBL" id="EEH51257.1"/>
    </source>
</evidence>
<organism evidence="4">
    <name type="scientific">Micromonas pusilla (strain CCMP1545)</name>
    <name type="common">Picoplanktonic green alga</name>
    <dbReference type="NCBI Taxonomy" id="564608"/>
    <lineage>
        <taxon>Eukaryota</taxon>
        <taxon>Viridiplantae</taxon>
        <taxon>Chlorophyta</taxon>
        <taxon>Mamiellophyceae</taxon>
        <taxon>Mamiellales</taxon>
        <taxon>Mamiellaceae</taxon>
        <taxon>Micromonas</taxon>
    </lineage>
</organism>